<proteinExistence type="inferred from homology"/>
<gene>
    <name evidence="6" type="ORF">TWF102_003374</name>
</gene>
<sequence>MQLLLIIRRNNIHLFHFVLINYFKPNLHFEHRIALFLLRICILRGRMTIIDNISPKALYRRSASWTIKNPPKEEAKVTAYNDWNNDPGFDWQEETREPIELTVTGSIPDYVRGVLYRTGPGGDRVETEKGTFKVDHWFDGFTLNHRFEITADKRVIYRSRRACDELLEYIKKTGQRDSYSFGQRRDPCEGFFRKVMTSFQSTPLSAMQAIGGSEHPSCHNIGVTLSPNMPGSLKIPGAAANSSANGHGGLVTLIAKTDATALQALDPETLEPLGVANQQILHPELNGQFSASHARTCPDTGDFFNFNLKVDGTPEYKIFKITPEGTCTIIAKVTGANPSYIHSFFLSKKYVILCVYSSKYSWGGAKIIYTRNVADAIAPWDPTNKAKFFVIDRTGEKGVVANFETHAFFAFHSINAYEEGDDIVLDVPTYENLDIIHTLYYCFLRSTSPDAPIKIAQFKTQFTRWRLANIPEKPDPTTRTASFDFREDLGMELPVINPNYITRKHRYVYAISIRGKSSWVDGIVKYDTETRTSVHWEKHGHSPSEPIFVANPNGKDEDDGALLTVVLDGQCEKSYLLVLNAKDMTELARAELGSVVPFGFHGTYIGTDNKNIYSA</sequence>
<dbReference type="InterPro" id="IPR004294">
    <property type="entry name" value="Carotenoid_Oase"/>
</dbReference>
<comment type="caution">
    <text evidence="6">The sequence shown here is derived from an EMBL/GenBank/DDBJ whole genome shotgun (WGS) entry which is preliminary data.</text>
</comment>
<evidence type="ECO:0000256" key="5">
    <source>
        <dbReference type="PIRSR" id="PIRSR604294-1"/>
    </source>
</evidence>
<dbReference type="Proteomes" id="UP000475325">
    <property type="component" value="Unassembled WGS sequence"/>
</dbReference>
<organism evidence="6 7">
    <name type="scientific">Orbilia oligospora</name>
    <name type="common">Nematode-trapping fungus</name>
    <name type="synonym">Arthrobotrys oligospora</name>
    <dbReference type="NCBI Taxonomy" id="2813651"/>
    <lineage>
        <taxon>Eukaryota</taxon>
        <taxon>Fungi</taxon>
        <taxon>Dikarya</taxon>
        <taxon>Ascomycota</taxon>
        <taxon>Pezizomycotina</taxon>
        <taxon>Orbiliomycetes</taxon>
        <taxon>Orbiliales</taxon>
        <taxon>Orbiliaceae</taxon>
        <taxon>Orbilia</taxon>
    </lineage>
</organism>
<evidence type="ECO:0008006" key="8">
    <source>
        <dbReference type="Google" id="ProtNLM"/>
    </source>
</evidence>
<evidence type="ECO:0000313" key="7">
    <source>
        <dbReference type="Proteomes" id="UP000475325"/>
    </source>
</evidence>
<dbReference type="PANTHER" id="PTHR10543">
    <property type="entry name" value="BETA-CAROTENE DIOXYGENASE"/>
    <property type="match status" value="1"/>
</dbReference>
<protein>
    <recommendedName>
        <fullName evidence="8">Carotenoid oxygenase</fullName>
    </recommendedName>
</protein>
<comment type="cofactor">
    <cofactor evidence="5">
        <name>Fe(2+)</name>
        <dbReference type="ChEBI" id="CHEBI:29033"/>
    </cofactor>
    <text evidence="5">Binds 1 Fe(2+) ion per subunit.</text>
</comment>
<evidence type="ECO:0000256" key="4">
    <source>
        <dbReference type="ARBA" id="ARBA00023004"/>
    </source>
</evidence>
<evidence type="ECO:0000256" key="3">
    <source>
        <dbReference type="ARBA" id="ARBA00023002"/>
    </source>
</evidence>
<dbReference type="AlphaFoldDB" id="A0A7C8JEK1"/>
<dbReference type="Pfam" id="PF03055">
    <property type="entry name" value="RPE65"/>
    <property type="match status" value="1"/>
</dbReference>
<feature type="binding site" evidence="5">
    <location>
        <position position="412"/>
    </location>
    <ligand>
        <name>Fe cation</name>
        <dbReference type="ChEBI" id="CHEBI:24875"/>
        <note>catalytic</note>
    </ligand>
</feature>
<accession>A0A7C8JEK1</accession>
<feature type="binding site" evidence="5">
    <location>
        <position position="293"/>
    </location>
    <ligand>
        <name>Fe cation</name>
        <dbReference type="ChEBI" id="CHEBI:24875"/>
        <note>catalytic</note>
    </ligand>
</feature>
<dbReference type="GO" id="GO:0016121">
    <property type="term" value="P:carotene catabolic process"/>
    <property type="evidence" value="ECO:0007669"/>
    <property type="project" value="TreeGrafter"/>
</dbReference>
<keyword evidence="3" id="KW-0560">Oxidoreductase</keyword>
<keyword evidence="2 5" id="KW-0479">Metal-binding</keyword>
<evidence type="ECO:0000313" key="6">
    <source>
        <dbReference type="EMBL" id="KAF3103993.1"/>
    </source>
</evidence>
<name>A0A7C8JEK1_ORBOL</name>
<reference evidence="6 7" key="1">
    <citation type="submission" date="2019-06" db="EMBL/GenBank/DDBJ databases">
        <authorList>
            <person name="Palmer J.M."/>
        </authorList>
    </citation>
    <scope>NUCLEOTIDE SEQUENCE [LARGE SCALE GENOMIC DNA]</scope>
    <source>
        <strain evidence="6 7">TWF102</strain>
    </source>
</reference>
<dbReference type="EMBL" id="WIQW01000017">
    <property type="protein sequence ID" value="KAF3103993.1"/>
    <property type="molecule type" value="Genomic_DNA"/>
</dbReference>
<comment type="similarity">
    <text evidence="1">Belongs to the carotenoid oxygenase family.</text>
</comment>
<feature type="binding site" evidence="5">
    <location>
        <position position="601"/>
    </location>
    <ligand>
        <name>Fe cation</name>
        <dbReference type="ChEBI" id="CHEBI:24875"/>
        <note>catalytic</note>
    </ligand>
</feature>
<feature type="binding site" evidence="5">
    <location>
        <position position="342"/>
    </location>
    <ligand>
        <name>Fe cation</name>
        <dbReference type="ChEBI" id="CHEBI:24875"/>
        <note>catalytic</note>
    </ligand>
</feature>
<dbReference type="GO" id="GO:0046872">
    <property type="term" value="F:metal ion binding"/>
    <property type="evidence" value="ECO:0007669"/>
    <property type="project" value="UniProtKB-KW"/>
</dbReference>
<dbReference type="PANTHER" id="PTHR10543:SF24">
    <property type="entry name" value="CAROTENOID ISOMEROOXYGENASE"/>
    <property type="match status" value="1"/>
</dbReference>
<dbReference type="GO" id="GO:0010436">
    <property type="term" value="F:carotenoid dioxygenase activity"/>
    <property type="evidence" value="ECO:0007669"/>
    <property type="project" value="TreeGrafter"/>
</dbReference>
<evidence type="ECO:0000256" key="2">
    <source>
        <dbReference type="ARBA" id="ARBA00022723"/>
    </source>
</evidence>
<evidence type="ECO:0000256" key="1">
    <source>
        <dbReference type="ARBA" id="ARBA00006787"/>
    </source>
</evidence>
<keyword evidence="4 5" id="KW-0408">Iron</keyword>